<name>A0A559J168_9BACL</name>
<sequence length="231" mass="26501">MIKKLLRLFGIGKKQSLKQGTTTVKKTASKKSKIESTRIGEIGEYKINIQLDQLPKNCLYASDIMIPNKKSRSGYAQIDHIIISPYGIFVVETKNYKGEIKGSKSEKYWTVDRRFKMYNPLMQNYGHIKALEGLLKNESNVLYISIISFTMRCRFAIDPELRKIESNELVVYDVELSEFINRKLNRLKATTGEPLLSHEKIQQMYQAIHNVNITDPKTRSAHVAALKSVSK</sequence>
<dbReference type="RefSeq" id="WP_144990281.1">
    <property type="nucleotide sequence ID" value="NZ_VNJK01000001.1"/>
</dbReference>
<reference evidence="2 3" key="1">
    <citation type="submission" date="2019-07" db="EMBL/GenBank/DDBJ databases">
        <authorList>
            <person name="Kim J."/>
        </authorList>
    </citation>
    <scope>NUCLEOTIDE SEQUENCE [LARGE SCALE GENOMIC DNA]</scope>
    <source>
        <strain evidence="2 3">N4</strain>
    </source>
</reference>
<organism evidence="2 3">
    <name type="scientific">Paenibacillus agilis</name>
    <dbReference type="NCBI Taxonomy" id="3020863"/>
    <lineage>
        <taxon>Bacteria</taxon>
        <taxon>Bacillati</taxon>
        <taxon>Bacillota</taxon>
        <taxon>Bacilli</taxon>
        <taxon>Bacillales</taxon>
        <taxon>Paenibacillaceae</taxon>
        <taxon>Paenibacillus</taxon>
    </lineage>
</organism>
<dbReference type="PROSITE" id="PS50965">
    <property type="entry name" value="NERD"/>
    <property type="match status" value="1"/>
</dbReference>
<dbReference type="EMBL" id="VNJK01000001">
    <property type="protein sequence ID" value="TVX93622.1"/>
    <property type="molecule type" value="Genomic_DNA"/>
</dbReference>
<gene>
    <name evidence="2" type="ORF">FPZ44_11470</name>
</gene>
<evidence type="ECO:0000313" key="2">
    <source>
        <dbReference type="EMBL" id="TVX93622.1"/>
    </source>
</evidence>
<dbReference type="AlphaFoldDB" id="A0A559J168"/>
<evidence type="ECO:0000313" key="3">
    <source>
        <dbReference type="Proteomes" id="UP000318102"/>
    </source>
</evidence>
<comment type="caution">
    <text evidence="2">The sequence shown here is derived from an EMBL/GenBank/DDBJ whole genome shotgun (WGS) entry which is preliminary data.</text>
</comment>
<keyword evidence="3" id="KW-1185">Reference proteome</keyword>
<evidence type="ECO:0000259" key="1">
    <source>
        <dbReference type="PROSITE" id="PS50965"/>
    </source>
</evidence>
<feature type="domain" description="NERD" evidence="1">
    <location>
        <begin position="39"/>
        <end position="154"/>
    </location>
</feature>
<dbReference type="Proteomes" id="UP000318102">
    <property type="component" value="Unassembled WGS sequence"/>
</dbReference>
<proteinExistence type="predicted"/>
<dbReference type="InterPro" id="IPR011528">
    <property type="entry name" value="NERD"/>
</dbReference>
<dbReference type="OrthoDB" id="5782056at2"/>
<dbReference type="Pfam" id="PF08378">
    <property type="entry name" value="NERD"/>
    <property type="match status" value="1"/>
</dbReference>
<accession>A0A559J168</accession>
<protein>
    <submittedName>
        <fullName evidence="2">NERD domain-containing protein</fullName>
    </submittedName>
</protein>